<gene>
    <name evidence="2" type="ORF">HME9302_00612</name>
</gene>
<feature type="region of interest" description="Disordered" evidence="1">
    <location>
        <begin position="119"/>
        <end position="141"/>
    </location>
</feature>
<dbReference type="AlphaFoldDB" id="A0A369Q3V3"/>
<evidence type="ECO:0000256" key="1">
    <source>
        <dbReference type="SAM" id="MobiDB-lite"/>
    </source>
</evidence>
<organism evidence="2 3">
    <name type="scientific">Alteripontixanthobacter maritimus</name>
    <dbReference type="NCBI Taxonomy" id="2161824"/>
    <lineage>
        <taxon>Bacteria</taxon>
        <taxon>Pseudomonadati</taxon>
        <taxon>Pseudomonadota</taxon>
        <taxon>Alphaproteobacteria</taxon>
        <taxon>Sphingomonadales</taxon>
        <taxon>Erythrobacteraceae</taxon>
        <taxon>Alteripontixanthobacter</taxon>
    </lineage>
</organism>
<name>A0A369Q3V3_9SPHN</name>
<accession>A0A369Q3V3</accession>
<dbReference type="RefSeq" id="WP_115365786.1">
    <property type="nucleotide sequence ID" value="NZ_QBKA01000002.1"/>
</dbReference>
<protein>
    <submittedName>
        <fullName evidence="2">Uncharacterized protein</fullName>
    </submittedName>
</protein>
<sequence length="141" mass="15089">MSSGHDLSGSWEGVFTYPGGDMPTTPFVLKARHQGNAFTGEIIEPSIYGGRTISAIASGVCTDRQLDFVKTYRTTGMTYGTPVDYKAIVSADGLEVTGVWSLPEWAGTFEMHRDALPAPRAETEAEASVPIAAKVSLTEDN</sequence>
<comment type="caution">
    <text evidence="2">The sequence shown here is derived from an EMBL/GenBank/DDBJ whole genome shotgun (WGS) entry which is preliminary data.</text>
</comment>
<reference evidence="2 3" key="1">
    <citation type="submission" date="2018-04" db="EMBL/GenBank/DDBJ databases">
        <title>Altererythrobacter sp. HME9302 genome sequencing and assembly.</title>
        <authorList>
            <person name="Kang H."/>
            <person name="Kim H."/>
            <person name="Joh K."/>
        </authorList>
    </citation>
    <scope>NUCLEOTIDE SEQUENCE [LARGE SCALE GENOMIC DNA]</scope>
    <source>
        <strain evidence="2 3">HME9302</strain>
    </source>
</reference>
<dbReference type="Proteomes" id="UP000253727">
    <property type="component" value="Unassembled WGS sequence"/>
</dbReference>
<evidence type="ECO:0000313" key="3">
    <source>
        <dbReference type="Proteomes" id="UP000253727"/>
    </source>
</evidence>
<proteinExistence type="predicted"/>
<dbReference type="EMBL" id="QBKA01000002">
    <property type="protein sequence ID" value="RDC59424.1"/>
    <property type="molecule type" value="Genomic_DNA"/>
</dbReference>
<dbReference type="OrthoDB" id="6194699at2"/>
<keyword evidence="3" id="KW-1185">Reference proteome</keyword>
<evidence type="ECO:0000313" key="2">
    <source>
        <dbReference type="EMBL" id="RDC59424.1"/>
    </source>
</evidence>